<gene>
    <name evidence="1" type="ORF">SAMN02982927_00683</name>
</gene>
<accession>A0A1I2P481</accession>
<evidence type="ECO:0000313" key="1">
    <source>
        <dbReference type="EMBL" id="SFG10333.1"/>
    </source>
</evidence>
<reference evidence="2" key="1">
    <citation type="submission" date="2016-10" db="EMBL/GenBank/DDBJ databases">
        <authorList>
            <person name="Varghese N."/>
            <person name="Submissions S."/>
        </authorList>
    </citation>
    <scope>NUCLEOTIDE SEQUENCE [LARGE SCALE GENOMIC DNA]</scope>
    <source>
        <strain evidence="2">ATCC 700379</strain>
    </source>
</reference>
<name>A0A1I2P481_9BACL</name>
<proteinExistence type="predicted"/>
<dbReference type="EMBL" id="FOOY01000004">
    <property type="protein sequence ID" value="SFG10333.1"/>
    <property type="molecule type" value="Genomic_DNA"/>
</dbReference>
<evidence type="ECO:0000313" key="2">
    <source>
        <dbReference type="Proteomes" id="UP000198752"/>
    </source>
</evidence>
<dbReference type="AlphaFoldDB" id="A0A1I2P481"/>
<dbReference type="RefSeq" id="WP_093670075.1">
    <property type="nucleotide sequence ID" value="NZ_FOOY01000004.1"/>
</dbReference>
<protein>
    <submittedName>
        <fullName evidence="1">Uncharacterized protein</fullName>
    </submittedName>
</protein>
<sequence length="83" mass="9396">MGFYKRGYIAKSELPDEALNMYLGAMQRSSQSELAELLAYLDRLIRMHEQGITLASTNNSVLERIKVMCNAIEEVINHDSSES</sequence>
<keyword evidence="2" id="KW-1185">Reference proteome</keyword>
<dbReference type="STRING" id="269670.SAMN02982927_00683"/>
<organism evidence="1 2">
    <name type="scientific">Sporolactobacillus nakayamae</name>
    <dbReference type="NCBI Taxonomy" id="269670"/>
    <lineage>
        <taxon>Bacteria</taxon>
        <taxon>Bacillati</taxon>
        <taxon>Bacillota</taxon>
        <taxon>Bacilli</taxon>
        <taxon>Bacillales</taxon>
        <taxon>Sporolactobacillaceae</taxon>
        <taxon>Sporolactobacillus</taxon>
    </lineage>
</organism>
<dbReference type="Proteomes" id="UP000198752">
    <property type="component" value="Unassembled WGS sequence"/>
</dbReference>